<keyword evidence="4" id="KW-1185">Reference proteome</keyword>
<evidence type="ECO:0000313" key="4">
    <source>
        <dbReference type="Proteomes" id="UP001209878"/>
    </source>
</evidence>
<gene>
    <name evidence="3" type="ORF">NP493_2001g00007</name>
</gene>
<feature type="signal peptide" evidence="1">
    <location>
        <begin position="1"/>
        <end position="19"/>
    </location>
</feature>
<dbReference type="GO" id="GO:0005576">
    <property type="term" value="C:extracellular region"/>
    <property type="evidence" value="ECO:0007669"/>
    <property type="project" value="InterPro"/>
</dbReference>
<dbReference type="Gene3D" id="2.170.140.10">
    <property type="entry name" value="Chitin binding domain"/>
    <property type="match status" value="1"/>
</dbReference>
<evidence type="ECO:0000259" key="2">
    <source>
        <dbReference type="Pfam" id="PF01607"/>
    </source>
</evidence>
<dbReference type="InterPro" id="IPR036508">
    <property type="entry name" value="Chitin-bd_dom_sf"/>
</dbReference>
<comment type="caution">
    <text evidence="3">The sequence shown here is derived from an EMBL/GenBank/DDBJ whole genome shotgun (WGS) entry which is preliminary data.</text>
</comment>
<dbReference type="EMBL" id="JAODUO010001998">
    <property type="protein sequence ID" value="KAK2156129.1"/>
    <property type="molecule type" value="Genomic_DNA"/>
</dbReference>
<dbReference type="GO" id="GO:0008061">
    <property type="term" value="F:chitin binding"/>
    <property type="evidence" value="ECO:0007669"/>
    <property type="project" value="InterPro"/>
</dbReference>
<proteinExistence type="predicted"/>
<feature type="chain" id="PRO_5042007835" description="Chitin-binding type-2 domain-containing protein" evidence="1">
    <location>
        <begin position="20"/>
        <end position="165"/>
    </location>
</feature>
<accession>A0AAD9N6P6</accession>
<dbReference type="Proteomes" id="UP001209878">
    <property type="component" value="Unassembled WGS sequence"/>
</dbReference>
<evidence type="ECO:0000313" key="3">
    <source>
        <dbReference type="EMBL" id="KAK2156129.1"/>
    </source>
</evidence>
<name>A0AAD9N6P6_RIDPI</name>
<keyword evidence="1" id="KW-0732">Signal</keyword>
<evidence type="ECO:0000256" key="1">
    <source>
        <dbReference type="SAM" id="SignalP"/>
    </source>
</evidence>
<feature type="domain" description="Chitin-binding type-2" evidence="2">
    <location>
        <begin position="82"/>
        <end position="136"/>
    </location>
</feature>
<dbReference type="Pfam" id="PF01607">
    <property type="entry name" value="CBM_14"/>
    <property type="match status" value="1"/>
</dbReference>
<dbReference type="AlphaFoldDB" id="A0AAD9N6P6"/>
<organism evidence="3 4">
    <name type="scientific">Ridgeia piscesae</name>
    <name type="common">Tubeworm</name>
    <dbReference type="NCBI Taxonomy" id="27915"/>
    <lineage>
        <taxon>Eukaryota</taxon>
        <taxon>Metazoa</taxon>
        <taxon>Spiralia</taxon>
        <taxon>Lophotrochozoa</taxon>
        <taxon>Annelida</taxon>
        <taxon>Polychaeta</taxon>
        <taxon>Sedentaria</taxon>
        <taxon>Canalipalpata</taxon>
        <taxon>Sabellida</taxon>
        <taxon>Siboglinidae</taxon>
        <taxon>Ridgeia</taxon>
    </lineage>
</organism>
<dbReference type="SUPFAM" id="SSF57625">
    <property type="entry name" value="Invertebrate chitin-binding proteins"/>
    <property type="match status" value="1"/>
</dbReference>
<protein>
    <recommendedName>
        <fullName evidence="2">Chitin-binding type-2 domain-containing protein</fullName>
    </recommendedName>
</protein>
<reference evidence="3" key="1">
    <citation type="journal article" date="2023" name="Mol. Biol. Evol.">
        <title>Third-Generation Sequencing Reveals the Adaptive Role of the Epigenome in Three Deep-Sea Polychaetes.</title>
        <authorList>
            <person name="Perez M."/>
            <person name="Aroh O."/>
            <person name="Sun Y."/>
            <person name="Lan Y."/>
            <person name="Juniper S.K."/>
            <person name="Young C.R."/>
            <person name="Angers B."/>
            <person name="Qian P.Y."/>
        </authorList>
    </citation>
    <scope>NUCLEOTIDE SEQUENCE</scope>
    <source>
        <strain evidence="3">R07B-5</strain>
    </source>
</reference>
<dbReference type="InterPro" id="IPR002557">
    <property type="entry name" value="Chitin-bd_dom"/>
</dbReference>
<sequence length="165" mass="18248">MAVLVIASVCSLLVLTADAVPWNELAAFPDKTPWSDWIPVKFNLTERWAMPASTCFEGHLDGDGNRIENYYDFDAQDKCPLCKGAKSTPGYAADPNNCAMFYSCVKWGGVWTPYHMSCPKCQFWDQEELTCVQVYDDPICYPPTTTLAPNATTTTPPPPPPTAGR</sequence>